<feature type="transmembrane region" description="Helical" evidence="6">
    <location>
        <begin position="512"/>
        <end position="537"/>
    </location>
</feature>
<dbReference type="PANTHER" id="PTHR30619:SF1">
    <property type="entry name" value="RECOMBINATION PROTEIN 2"/>
    <property type="match status" value="1"/>
</dbReference>
<dbReference type="InterPro" id="IPR052159">
    <property type="entry name" value="Competence_DNA_uptake"/>
</dbReference>
<keyword evidence="4 6" id="KW-1133">Transmembrane helix</keyword>
<comment type="caution">
    <text evidence="8">The sequence shown here is derived from an EMBL/GenBank/DDBJ whole genome shotgun (WGS) entry which is preliminary data.</text>
</comment>
<dbReference type="Pfam" id="PF03772">
    <property type="entry name" value="Competence"/>
    <property type="match status" value="1"/>
</dbReference>
<sequence length="796" mass="85061">MRQHPFLIPLLGLMGGLCATHHFDLTLPYWLAWLCLAGSSALIFFRSAVPLAIAVGLTFFAWGASSLAPFLHPELLSTHIVRSAGRGAVIIEGIVDSRPDIRPGEGKFRLAAESVMADGSARPASGRLMVYVKEGMVPFLTGDRVRFRATVAEPFNYGIPGEYDYRRHLAYRDIHATAFVRHADDILLMRQAVAFPVQRFFDRSAAMLGDVIGRYSPREGGVLRALLLGERGFVSKELEEAYTRAGVNHILSISGFHVGIIALVIYRSLLMLLSRFERLALHLNLRRTALLATLPPVTFYLFLSGAAPATVRSVLMIAVVTVALWLERETDPANVLIMAALAMLAANPPSLFDISFQLSFLALWGLVVLTPVFIHPLRTLDNRAVKNVILLLAASAAATLATILPVGYAFHRASAAGIISNVFIVPLMGYGAVVAGFAALPLIAVAPAAAGPLITAASWLVALSNRIIDLLARIPPLPLHSVTRTDLLVSFLLLLGLTLLPGRRARMLTAGIAAVVLSTLHLPAVAGGDAMLVLTFLSVGQGESTLVSLPHGKTMLVDGGGALHGGGTDVGERLLVPALRSMGVESIDYLVLTHPHPDHLEGLLYLAAAMPVGEFWETGLPTESASLAELRDRLAQRGVPVKHLSAATSPFTVGGARVEPLWPPGNGTGKGGDNDDSLVFRLVHGDTSILFTGDIGAPAEGILANDPARLRCTVLKVPHHGSRYSSSPSFLDAASPHVALISAGRRNSFGLPAPETLGRLETRGIDVYRTDRDGTVQVICTGKTWDVGTFANGHFR</sequence>
<reference evidence="8 9" key="1">
    <citation type="submission" date="2015-01" db="EMBL/GenBank/DDBJ databases">
        <title>Genome sequence of the anaerobic bacterium Geobacter soli GSS01, a dissimilatory Fe(III) reducer from soil.</title>
        <authorList>
            <person name="Yang G."/>
            <person name="Zhou S."/>
        </authorList>
    </citation>
    <scope>NUCLEOTIDE SEQUENCE [LARGE SCALE GENOMIC DNA]</scope>
    <source>
        <strain evidence="8 9">GSS01</strain>
    </source>
</reference>
<dbReference type="Proteomes" id="UP000031433">
    <property type="component" value="Unassembled WGS sequence"/>
</dbReference>
<gene>
    <name evidence="8" type="ORF">SE37_06885</name>
</gene>
<feature type="transmembrane region" description="Helical" evidence="6">
    <location>
        <begin position="333"/>
        <end position="352"/>
    </location>
</feature>
<evidence type="ECO:0000313" key="8">
    <source>
        <dbReference type="EMBL" id="KIE42370.1"/>
    </source>
</evidence>
<keyword evidence="2" id="KW-1003">Cell membrane</keyword>
<dbReference type="GO" id="GO:0005886">
    <property type="term" value="C:plasma membrane"/>
    <property type="evidence" value="ECO:0007669"/>
    <property type="project" value="UniProtKB-SubCell"/>
</dbReference>
<dbReference type="EMBL" id="JXBL01000001">
    <property type="protein sequence ID" value="KIE42370.1"/>
    <property type="molecule type" value="Genomic_DNA"/>
</dbReference>
<keyword evidence="9" id="KW-1185">Reference proteome</keyword>
<feature type="transmembrane region" description="Helical" evidence="6">
    <location>
        <begin position="309"/>
        <end position="326"/>
    </location>
</feature>
<keyword evidence="5 6" id="KW-0472">Membrane</keyword>
<dbReference type="InterPro" id="IPR004797">
    <property type="entry name" value="Competence_ComEC/Rec2"/>
</dbReference>
<feature type="domain" description="Metallo-beta-lactamase" evidence="7">
    <location>
        <begin position="541"/>
        <end position="745"/>
    </location>
</feature>
<dbReference type="Pfam" id="PF13567">
    <property type="entry name" value="DUF4131"/>
    <property type="match status" value="1"/>
</dbReference>
<organism evidence="8 9">
    <name type="scientific">Geobacter soli</name>
    <dbReference type="NCBI Taxonomy" id="1510391"/>
    <lineage>
        <taxon>Bacteria</taxon>
        <taxon>Pseudomonadati</taxon>
        <taxon>Thermodesulfobacteriota</taxon>
        <taxon>Desulfuromonadia</taxon>
        <taxon>Geobacterales</taxon>
        <taxon>Geobacteraceae</taxon>
        <taxon>Geobacter</taxon>
    </lineage>
</organism>
<evidence type="ECO:0000256" key="6">
    <source>
        <dbReference type="SAM" id="Phobius"/>
    </source>
</evidence>
<dbReference type="Pfam" id="PF00753">
    <property type="entry name" value="Lactamase_B"/>
    <property type="match status" value="1"/>
</dbReference>
<dbReference type="AlphaFoldDB" id="A0A0C1U3L5"/>
<evidence type="ECO:0000256" key="1">
    <source>
        <dbReference type="ARBA" id="ARBA00004651"/>
    </source>
</evidence>
<dbReference type="PANTHER" id="PTHR30619">
    <property type="entry name" value="DNA INTERNALIZATION/COMPETENCE PROTEIN COMEC/REC2"/>
    <property type="match status" value="1"/>
</dbReference>
<feature type="transmembrane region" description="Helical" evidence="6">
    <location>
        <begin position="358"/>
        <end position="377"/>
    </location>
</feature>
<keyword evidence="3 6" id="KW-0812">Transmembrane</keyword>
<dbReference type="InterPro" id="IPR036866">
    <property type="entry name" value="RibonucZ/Hydroxyglut_hydro"/>
</dbReference>
<dbReference type="SUPFAM" id="SSF56281">
    <property type="entry name" value="Metallo-hydrolase/oxidoreductase"/>
    <property type="match status" value="1"/>
</dbReference>
<dbReference type="NCBIfam" id="TIGR00360">
    <property type="entry name" value="ComEC_N-term"/>
    <property type="match status" value="1"/>
</dbReference>
<feature type="transmembrane region" description="Helical" evidence="6">
    <location>
        <begin position="52"/>
        <end position="71"/>
    </location>
</feature>
<comment type="subcellular location">
    <subcellularLocation>
        <location evidence="1">Cell membrane</location>
        <topology evidence="1">Multi-pass membrane protein</topology>
    </subcellularLocation>
</comment>
<accession>A0A0C1U3L5</accession>
<dbReference type="GO" id="GO:0030420">
    <property type="term" value="P:establishment of competence for transformation"/>
    <property type="evidence" value="ECO:0007669"/>
    <property type="project" value="InterPro"/>
</dbReference>
<dbReference type="Gene3D" id="3.60.15.10">
    <property type="entry name" value="Ribonuclease Z/Hydroxyacylglutathione hydrolase-like"/>
    <property type="match status" value="1"/>
</dbReference>
<dbReference type="InterPro" id="IPR025405">
    <property type="entry name" value="DUF4131"/>
</dbReference>
<dbReference type="RefSeq" id="WP_039644881.1">
    <property type="nucleotide sequence ID" value="NZ_JXBL01000001.1"/>
</dbReference>
<evidence type="ECO:0000256" key="4">
    <source>
        <dbReference type="ARBA" id="ARBA00022989"/>
    </source>
</evidence>
<evidence type="ECO:0000259" key="7">
    <source>
        <dbReference type="SMART" id="SM00849"/>
    </source>
</evidence>
<dbReference type="NCBIfam" id="TIGR00361">
    <property type="entry name" value="ComEC_Rec2"/>
    <property type="match status" value="1"/>
</dbReference>
<evidence type="ECO:0000313" key="9">
    <source>
        <dbReference type="Proteomes" id="UP000031433"/>
    </source>
</evidence>
<proteinExistence type="predicted"/>
<dbReference type="InterPro" id="IPR035681">
    <property type="entry name" value="ComA-like_MBL"/>
</dbReference>
<feature type="transmembrane region" description="Helical" evidence="6">
    <location>
        <begin position="250"/>
        <end position="273"/>
    </location>
</feature>
<dbReference type="CDD" id="cd07731">
    <property type="entry name" value="ComA-like_MBL-fold"/>
    <property type="match status" value="1"/>
</dbReference>
<evidence type="ECO:0000256" key="5">
    <source>
        <dbReference type="ARBA" id="ARBA00023136"/>
    </source>
</evidence>
<dbReference type="InterPro" id="IPR001279">
    <property type="entry name" value="Metallo-B-lactamas"/>
</dbReference>
<evidence type="ECO:0000256" key="2">
    <source>
        <dbReference type="ARBA" id="ARBA00022475"/>
    </source>
</evidence>
<feature type="transmembrane region" description="Helical" evidence="6">
    <location>
        <begin position="442"/>
        <end position="462"/>
    </location>
</feature>
<dbReference type="SMART" id="SM00849">
    <property type="entry name" value="Lactamase_B"/>
    <property type="match status" value="1"/>
</dbReference>
<evidence type="ECO:0000256" key="3">
    <source>
        <dbReference type="ARBA" id="ARBA00022692"/>
    </source>
</evidence>
<name>A0A0C1U3L5_9BACT</name>
<feature type="transmembrane region" description="Helical" evidence="6">
    <location>
        <begin position="416"/>
        <end position="435"/>
    </location>
</feature>
<feature type="transmembrane region" description="Helical" evidence="6">
    <location>
        <begin position="389"/>
        <end position="410"/>
    </location>
</feature>
<dbReference type="InterPro" id="IPR004477">
    <property type="entry name" value="ComEC_N"/>
</dbReference>
<feature type="transmembrane region" description="Helical" evidence="6">
    <location>
        <begin position="482"/>
        <end position="500"/>
    </location>
</feature>
<protein>
    <submittedName>
        <fullName evidence="8">Competence protein ComEC</fullName>
    </submittedName>
</protein>